<feature type="transmembrane region" description="Helical" evidence="3">
    <location>
        <begin position="235"/>
        <end position="253"/>
    </location>
</feature>
<feature type="transmembrane region" description="Helical" evidence="3">
    <location>
        <begin position="150"/>
        <end position="167"/>
    </location>
</feature>
<accession>A0ABX2SZN8</accession>
<comment type="subcellular location">
    <subcellularLocation>
        <location evidence="1">Membrane</location>
    </subcellularLocation>
</comment>
<comment type="similarity">
    <text evidence="2">Belongs to the acyltransferase 3 family.</text>
</comment>
<dbReference type="RefSeq" id="WP_179941346.1">
    <property type="nucleotide sequence ID" value="NZ_JACBYF010000008.1"/>
</dbReference>
<reference evidence="5 6" key="1">
    <citation type="submission" date="2020-07" db="EMBL/GenBank/DDBJ databases">
        <title>MOT database genomes.</title>
        <authorList>
            <person name="Joseph S."/>
            <person name="Aduse-Opoku J."/>
            <person name="Hashim A."/>
            <person name="Wade W."/>
            <person name="Curtis M."/>
        </authorList>
    </citation>
    <scope>NUCLEOTIDE SEQUENCE [LARGE SCALE GENOMIC DNA]</scope>
    <source>
        <strain evidence="5 6">CIP 106318</strain>
    </source>
</reference>
<keyword evidence="3" id="KW-0812">Transmembrane</keyword>
<evidence type="ECO:0000256" key="2">
    <source>
        <dbReference type="ARBA" id="ARBA00007400"/>
    </source>
</evidence>
<organism evidence="5 6">
    <name type="scientific">Gemelliphila palaticanis</name>
    <dbReference type="NCBI Taxonomy" id="81950"/>
    <lineage>
        <taxon>Bacteria</taxon>
        <taxon>Bacillati</taxon>
        <taxon>Bacillota</taxon>
        <taxon>Bacilli</taxon>
        <taxon>Bacillales</taxon>
        <taxon>Gemellaceae</taxon>
        <taxon>Gemelliphila</taxon>
    </lineage>
</organism>
<comment type="caution">
    <text evidence="5">The sequence shown here is derived from an EMBL/GenBank/DDBJ whole genome shotgun (WGS) entry which is preliminary data.</text>
</comment>
<feature type="transmembrane region" description="Helical" evidence="3">
    <location>
        <begin position="119"/>
        <end position="138"/>
    </location>
</feature>
<feature type="domain" description="Acyltransferase 3" evidence="4">
    <location>
        <begin position="8"/>
        <end position="323"/>
    </location>
</feature>
<feature type="transmembrane region" description="Helical" evidence="3">
    <location>
        <begin position="173"/>
        <end position="189"/>
    </location>
</feature>
<dbReference type="InterPro" id="IPR002656">
    <property type="entry name" value="Acyl_transf_3_dom"/>
</dbReference>
<keyword evidence="5" id="KW-0808">Transferase</keyword>
<evidence type="ECO:0000259" key="4">
    <source>
        <dbReference type="Pfam" id="PF01757"/>
    </source>
</evidence>
<name>A0ABX2SZN8_9BACL</name>
<feature type="transmembrane region" description="Helical" evidence="3">
    <location>
        <begin position="45"/>
        <end position="68"/>
    </location>
</feature>
<evidence type="ECO:0000256" key="1">
    <source>
        <dbReference type="ARBA" id="ARBA00004370"/>
    </source>
</evidence>
<protein>
    <submittedName>
        <fullName evidence="5">Acyltransferase family protein</fullName>
    </submittedName>
</protein>
<evidence type="ECO:0000313" key="6">
    <source>
        <dbReference type="Proteomes" id="UP000531840"/>
    </source>
</evidence>
<keyword evidence="3" id="KW-1133">Transmembrane helix</keyword>
<keyword evidence="6" id="KW-1185">Reference proteome</keyword>
<dbReference type="GO" id="GO:0016746">
    <property type="term" value="F:acyltransferase activity"/>
    <property type="evidence" value="ECO:0007669"/>
    <property type="project" value="UniProtKB-KW"/>
</dbReference>
<feature type="transmembrane region" description="Helical" evidence="3">
    <location>
        <begin position="7"/>
        <end position="25"/>
    </location>
</feature>
<dbReference type="EMBL" id="JACBYF010000008">
    <property type="protein sequence ID" value="NYS47557.1"/>
    <property type="molecule type" value="Genomic_DNA"/>
</dbReference>
<gene>
    <name evidence="5" type="ORF">HZY85_05015</name>
</gene>
<keyword evidence="5" id="KW-0012">Acyltransferase</keyword>
<feature type="transmembrane region" description="Helical" evidence="3">
    <location>
        <begin position="80"/>
        <end position="99"/>
    </location>
</feature>
<dbReference type="Proteomes" id="UP000531840">
    <property type="component" value="Unassembled WGS sequence"/>
</dbReference>
<feature type="transmembrane region" description="Helical" evidence="3">
    <location>
        <begin position="201"/>
        <end position="219"/>
    </location>
</feature>
<dbReference type="Pfam" id="PF01757">
    <property type="entry name" value="Acyl_transf_3"/>
    <property type="match status" value="1"/>
</dbReference>
<proteinExistence type="inferred from homology"/>
<evidence type="ECO:0000256" key="3">
    <source>
        <dbReference type="SAM" id="Phobius"/>
    </source>
</evidence>
<keyword evidence="3" id="KW-0472">Membrane</keyword>
<evidence type="ECO:0000313" key="5">
    <source>
        <dbReference type="EMBL" id="NYS47557.1"/>
    </source>
</evidence>
<feature type="transmembrane region" description="Helical" evidence="3">
    <location>
        <begin position="304"/>
        <end position="327"/>
    </location>
</feature>
<sequence>MNKERNSNYELLRIISIIFIIAYHYGRHGVYDLSSEHISFKKEFINFLSIGGQFGVSIFIIITGYFLVKKEFTFKRLFKIWIDCYYYSILGVIATILLYSSITKYELIKSIFPMIYERYWFVTSYILIILLSPYLNIFIKKSTKGQLQGIIFLIILIWGVLRTLFIAEINYSNIIWFCLLYLVGAYIRIYQEDFKKSYKHYFILSIIYYFIIFLLIYLLDLIKELYNIVTDYNSFLVKITSFPLFLSSVYLFLSATKYKNIYSKIINKFSCRVFSIYLIHDNDLVRNYLWRHILKTPNFQNSNIMYLHFLFSIIIIIIVSLIIDYISSKLLLNKLHKKSLAFCDILDKKIQKYV</sequence>